<evidence type="ECO:0000313" key="9">
    <source>
        <dbReference type="Proteomes" id="UP000536604"/>
    </source>
</evidence>
<feature type="transmembrane region" description="Helical" evidence="7">
    <location>
        <begin position="29"/>
        <end position="54"/>
    </location>
</feature>
<evidence type="ECO:0000256" key="6">
    <source>
        <dbReference type="SAM" id="MobiDB-lite"/>
    </source>
</evidence>
<dbReference type="InterPro" id="IPR036259">
    <property type="entry name" value="MFS_trans_sf"/>
</dbReference>
<feature type="transmembrane region" description="Helical" evidence="7">
    <location>
        <begin position="303"/>
        <end position="323"/>
    </location>
</feature>
<keyword evidence="5 7" id="KW-0472">Membrane</keyword>
<comment type="caution">
    <text evidence="8">The sequence shown here is derived from an EMBL/GenBank/DDBJ whole genome shotgun (WGS) entry which is preliminary data.</text>
</comment>
<reference evidence="8 9" key="1">
    <citation type="submission" date="2020-08" db="EMBL/GenBank/DDBJ databases">
        <title>Genomic Encyclopedia of Type Strains, Phase III (KMG-III): the genomes of soil and plant-associated and newly described type strains.</title>
        <authorList>
            <person name="Whitman W."/>
        </authorList>
    </citation>
    <scope>NUCLEOTIDE SEQUENCE [LARGE SCALE GENOMIC DNA]</scope>
    <source>
        <strain evidence="8 9">CECT 8712</strain>
    </source>
</reference>
<evidence type="ECO:0000313" key="8">
    <source>
        <dbReference type="EMBL" id="MBB6120157.1"/>
    </source>
</evidence>
<gene>
    <name evidence="8" type="ORF">FHS13_002108</name>
</gene>
<accession>A0A841IN37</accession>
<dbReference type="Pfam" id="PF07690">
    <property type="entry name" value="MFS_1"/>
    <property type="match status" value="1"/>
</dbReference>
<feature type="transmembrane region" description="Helical" evidence="7">
    <location>
        <begin position="329"/>
        <end position="353"/>
    </location>
</feature>
<dbReference type="CDD" id="cd06173">
    <property type="entry name" value="MFS_MefA_like"/>
    <property type="match status" value="1"/>
</dbReference>
<dbReference type="GO" id="GO:0022857">
    <property type="term" value="F:transmembrane transporter activity"/>
    <property type="evidence" value="ECO:0007669"/>
    <property type="project" value="InterPro"/>
</dbReference>
<dbReference type="PANTHER" id="PTHR23513:SF6">
    <property type="entry name" value="MAJOR FACILITATOR SUPERFAMILY ASSOCIATED DOMAIN-CONTAINING PROTEIN"/>
    <property type="match status" value="1"/>
</dbReference>
<organism evidence="8 9">
    <name type="scientific">Nocardiopsis algeriensis</name>
    <dbReference type="NCBI Taxonomy" id="1478215"/>
    <lineage>
        <taxon>Bacteria</taxon>
        <taxon>Bacillati</taxon>
        <taxon>Actinomycetota</taxon>
        <taxon>Actinomycetes</taxon>
        <taxon>Streptosporangiales</taxon>
        <taxon>Nocardiopsidaceae</taxon>
        <taxon>Nocardiopsis</taxon>
    </lineage>
</organism>
<feature type="transmembrane region" description="Helical" evidence="7">
    <location>
        <begin position="238"/>
        <end position="260"/>
    </location>
</feature>
<feature type="region of interest" description="Disordered" evidence="6">
    <location>
        <begin position="1"/>
        <end position="20"/>
    </location>
</feature>
<evidence type="ECO:0000256" key="7">
    <source>
        <dbReference type="SAM" id="Phobius"/>
    </source>
</evidence>
<dbReference type="RefSeq" id="WP_184290888.1">
    <property type="nucleotide sequence ID" value="NZ_JACHJO010000005.1"/>
</dbReference>
<dbReference type="AlphaFoldDB" id="A0A841IN37"/>
<dbReference type="Proteomes" id="UP000536604">
    <property type="component" value="Unassembled WGS sequence"/>
</dbReference>
<keyword evidence="2" id="KW-1003">Cell membrane</keyword>
<keyword evidence="9" id="KW-1185">Reference proteome</keyword>
<name>A0A841IN37_9ACTN</name>
<protein>
    <submittedName>
        <fullName evidence="8">MFS family permease</fullName>
    </submittedName>
</protein>
<sequence>MARVTAGDGGTDTRPEHPRAAGGRWRRFTLLWSSGAFSSLGTMTFTLAVPLLALAETGSAAVTAWITAAGMLPRVLLHVPAGVLLDRVDPRRVLLLAQAGRLTVTAVFVAPVLLWDAPVMLLAAATALHGACSALFLSAVSTAVPCLVPQEELATAAGRNEARSHGTQLAGRPLGGFLYGVAGWLPALFDAAMSLCALVSTLLLPRPIRPRTGKRDRSPLPSVREVSEGFRRVCRDRLLATVLVVCTVTNALFQTVWLIIMLVATESGLSPLLLGCVLAATGVGGLLGSLLAPPLVSRTPSAVMVALCLWLWMIPLGALALAHHSGSHWMLLVLPLTWGGIGFVGAHMNVTAATHQAARVPREVLGRVLSANRFFAHGALPVGLVCGGHVLEAAGPAATSAFVLTAVGLLAVVVTVLLPRLRERPASRSTARPSDGAALRPTPS</sequence>
<proteinExistence type="predicted"/>
<comment type="subcellular location">
    <subcellularLocation>
        <location evidence="1">Cell membrane</location>
        <topology evidence="1">Multi-pass membrane protein</topology>
    </subcellularLocation>
</comment>
<feature type="transmembrane region" description="Helical" evidence="7">
    <location>
        <begin position="272"/>
        <end position="291"/>
    </location>
</feature>
<dbReference type="InterPro" id="IPR011701">
    <property type="entry name" value="MFS"/>
</dbReference>
<keyword evidence="3 7" id="KW-0812">Transmembrane</keyword>
<evidence type="ECO:0000256" key="5">
    <source>
        <dbReference type="ARBA" id="ARBA00023136"/>
    </source>
</evidence>
<evidence type="ECO:0000256" key="3">
    <source>
        <dbReference type="ARBA" id="ARBA00022692"/>
    </source>
</evidence>
<dbReference type="SUPFAM" id="SSF103473">
    <property type="entry name" value="MFS general substrate transporter"/>
    <property type="match status" value="1"/>
</dbReference>
<feature type="transmembrane region" description="Helical" evidence="7">
    <location>
        <begin position="191"/>
        <end position="208"/>
    </location>
</feature>
<evidence type="ECO:0000256" key="4">
    <source>
        <dbReference type="ARBA" id="ARBA00022989"/>
    </source>
</evidence>
<keyword evidence="4 7" id="KW-1133">Transmembrane helix</keyword>
<dbReference type="GO" id="GO:0005886">
    <property type="term" value="C:plasma membrane"/>
    <property type="evidence" value="ECO:0007669"/>
    <property type="project" value="UniProtKB-SubCell"/>
</dbReference>
<feature type="transmembrane region" description="Helical" evidence="7">
    <location>
        <begin position="60"/>
        <end position="81"/>
    </location>
</feature>
<feature type="region of interest" description="Disordered" evidence="6">
    <location>
        <begin position="425"/>
        <end position="444"/>
    </location>
</feature>
<dbReference type="Gene3D" id="1.20.1250.20">
    <property type="entry name" value="MFS general substrate transporter like domains"/>
    <property type="match status" value="1"/>
</dbReference>
<feature type="transmembrane region" description="Helical" evidence="7">
    <location>
        <begin position="397"/>
        <end position="418"/>
    </location>
</feature>
<dbReference type="PANTHER" id="PTHR23513">
    <property type="entry name" value="INTEGRAL MEMBRANE EFFLUX PROTEIN-RELATED"/>
    <property type="match status" value="1"/>
</dbReference>
<evidence type="ECO:0000256" key="1">
    <source>
        <dbReference type="ARBA" id="ARBA00004651"/>
    </source>
</evidence>
<feature type="transmembrane region" description="Helical" evidence="7">
    <location>
        <begin position="374"/>
        <end position="391"/>
    </location>
</feature>
<dbReference type="EMBL" id="JACHJO010000005">
    <property type="protein sequence ID" value="MBB6120157.1"/>
    <property type="molecule type" value="Genomic_DNA"/>
</dbReference>
<evidence type="ECO:0000256" key="2">
    <source>
        <dbReference type="ARBA" id="ARBA00022475"/>
    </source>
</evidence>